<sequence>MLGPEGRDWIVRAHLAGVRLVDLRVHVESVHRATLRRNEWVVEAVLVMMSLPLAVCDCLWLILSCIGAYRYLVQPQPWPDPFFSYVPFHCLKLAKAIKTEAKNQEKIWRLMSGKLQAEENTNASATVDSSIDLHPIEYLTEQGMMEQGPR</sequence>
<dbReference type="EMBL" id="JAYWIO010000006">
    <property type="protein sequence ID" value="KAK7256242.1"/>
    <property type="molecule type" value="Genomic_DNA"/>
</dbReference>
<accession>A0AAN9EF80</accession>
<reference evidence="1 2" key="1">
    <citation type="submission" date="2024-01" db="EMBL/GenBank/DDBJ databases">
        <title>The genomes of 5 underutilized Papilionoideae crops provide insights into root nodulation and disease resistanc.</title>
        <authorList>
            <person name="Yuan L."/>
        </authorList>
    </citation>
    <scope>NUCLEOTIDE SEQUENCE [LARGE SCALE GENOMIC DNA]</scope>
    <source>
        <strain evidence="1">ZHUSHIDOU_FW_LH</strain>
        <tissue evidence="1">Leaf</tissue>
    </source>
</reference>
<proteinExistence type="predicted"/>
<gene>
    <name evidence="1" type="ORF">RIF29_29681</name>
</gene>
<comment type="caution">
    <text evidence="1">The sequence shown here is derived from an EMBL/GenBank/DDBJ whole genome shotgun (WGS) entry which is preliminary data.</text>
</comment>
<evidence type="ECO:0000313" key="2">
    <source>
        <dbReference type="Proteomes" id="UP001372338"/>
    </source>
</evidence>
<organism evidence="1 2">
    <name type="scientific">Crotalaria pallida</name>
    <name type="common">Smooth rattlebox</name>
    <name type="synonym">Crotalaria striata</name>
    <dbReference type="NCBI Taxonomy" id="3830"/>
    <lineage>
        <taxon>Eukaryota</taxon>
        <taxon>Viridiplantae</taxon>
        <taxon>Streptophyta</taxon>
        <taxon>Embryophyta</taxon>
        <taxon>Tracheophyta</taxon>
        <taxon>Spermatophyta</taxon>
        <taxon>Magnoliopsida</taxon>
        <taxon>eudicotyledons</taxon>
        <taxon>Gunneridae</taxon>
        <taxon>Pentapetalae</taxon>
        <taxon>rosids</taxon>
        <taxon>fabids</taxon>
        <taxon>Fabales</taxon>
        <taxon>Fabaceae</taxon>
        <taxon>Papilionoideae</taxon>
        <taxon>50 kb inversion clade</taxon>
        <taxon>genistoids sensu lato</taxon>
        <taxon>core genistoids</taxon>
        <taxon>Crotalarieae</taxon>
        <taxon>Crotalaria</taxon>
    </lineage>
</organism>
<keyword evidence="2" id="KW-1185">Reference proteome</keyword>
<protein>
    <submittedName>
        <fullName evidence="1">Uncharacterized protein</fullName>
    </submittedName>
</protein>
<dbReference type="AlphaFoldDB" id="A0AAN9EF80"/>
<evidence type="ECO:0000313" key="1">
    <source>
        <dbReference type="EMBL" id="KAK7256242.1"/>
    </source>
</evidence>
<name>A0AAN9EF80_CROPI</name>
<dbReference type="Proteomes" id="UP001372338">
    <property type="component" value="Unassembled WGS sequence"/>
</dbReference>